<evidence type="ECO:0000313" key="9">
    <source>
        <dbReference type="EnsemblMetazoa" id="BGLB019648-PA"/>
    </source>
</evidence>
<protein>
    <recommendedName>
        <fullName evidence="6">Elongation factor Ts, mitochondrial</fullName>
        <shortName evidence="6">EF-Ts</shortName>
        <shortName evidence="6">EF-TsMt</shortName>
    </recommendedName>
</protein>
<dbReference type="GO" id="GO:0003735">
    <property type="term" value="F:structural constituent of ribosome"/>
    <property type="evidence" value="ECO:0007669"/>
    <property type="project" value="InterPro"/>
</dbReference>
<dbReference type="Pfam" id="PF00318">
    <property type="entry name" value="Ribosomal_S2"/>
    <property type="match status" value="1"/>
</dbReference>
<dbReference type="PRINTS" id="PR00395">
    <property type="entry name" value="RIBOSOMALS2"/>
</dbReference>
<dbReference type="InterPro" id="IPR036402">
    <property type="entry name" value="EF-Ts_dimer_sf"/>
</dbReference>
<evidence type="ECO:0000256" key="7">
    <source>
        <dbReference type="RuleBase" id="RU003631"/>
    </source>
</evidence>
<dbReference type="EnsemblMetazoa" id="BGLB019648-RA">
    <property type="protein sequence ID" value="BGLB019648-PA"/>
    <property type="gene ID" value="BGLB019648"/>
</dbReference>
<dbReference type="STRING" id="6526.A0A2C9KH72"/>
<evidence type="ECO:0000256" key="3">
    <source>
        <dbReference type="ARBA" id="ARBA00022917"/>
    </source>
</evidence>
<dbReference type="AlphaFoldDB" id="A0A2C9KH72"/>
<reference evidence="9" key="1">
    <citation type="submission" date="2020-05" db="UniProtKB">
        <authorList>
            <consortium name="EnsemblMetazoa"/>
        </authorList>
    </citation>
    <scope>IDENTIFICATION</scope>
    <source>
        <strain evidence="9">BB02</strain>
    </source>
</reference>
<dbReference type="PANTHER" id="PTHR12534:SF0">
    <property type="entry name" value="SMALL RIBOSOMAL SUBUNIT PROTEIN US2M"/>
    <property type="match status" value="1"/>
</dbReference>
<dbReference type="Proteomes" id="UP000076420">
    <property type="component" value="Unassembled WGS sequence"/>
</dbReference>
<dbReference type="InterPro" id="IPR018101">
    <property type="entry name" value="Transl_elong_Ts_CS"/>
</dbReference>
<dbReference type="PROSITE" id="PS00963">
    <property type="entry name" value="RIBOSOMAL_S2_2"/>
    <property type="match status" value="1"/>
</dbReference>
<evidence type="ECO:0000256" key="1">
    <source>
        <dbReference type="ARBA" id="ARBA00006242"/>
    </source>
</evidence>
<evidence type="ECO:0000256" key="2">
    <source>
        <dbReference type="ARBA" id="ARBA00022768"/>
    </source>
</evidence>
<comment type="function">
    <text evidence="6">Associates with the EF-Tu.GDP complex and induces the exchange of GDP to GTP. It remains bound to the aminoacyl-tRNA.EF-Tu.GTP complex up to the GTP hydrolysis stage on the ribosome.</text>
</comment>
<accession>A0A2C9KH72</accession>
<keyword evidence="5 7" id="KW-0687">Ribonucleoprotein</keyword>
<dbReference type="GO" id="GO:0005739">
    <property type="term" value="C:mitochondrion"/>
    <property type="evidence" value="ECO:0007669"/>
    <property type="project" value="UniProtKB-SubCell"/>
</dbReference>
<dbReference type="InterPro" id="IPR001865">
    <property type="entry name" value="Ribosomal_uS2"/>
</dbReference>
<dbReference type="CDD" id="cd01425">
    <property type="entry name" value="RPS2"/>
    <property type="match status" value="1"/>
</dbReference>
<name>A0A2C9KH72_BIOGL</name>
<dbReference type="Gene3D" id="3.40.50.10490">
    <property type="entry name" value="Glucose-6-phosphate isomerase like protein, domain 1"/>
    <property type="match status" value="1"/>
</dbReference>
<evidence type="ECO:0000256" key="6">
    <source>
        <dbReference type="HAMAP-Rule" id="MF_03135"/>
    </source>
</evidence>
<dbReference type="InterPro" id="IPR005706">
    <property type="entry name" value="Ribosomal_uS2_bac/mit/plastid"/>
</dbReference>
<dbReference type="VEuPathDB" id="VectorBase:BGLB019648"/>
<proteinExistence type="inferred from homology"/>
<dbReference type="Pfam" id="PF00889">
    <property type="entry name" value="EF_TS"/>
    <property type="match status" value="1"/>
</dbReference>
<evidence type="ECO:0000256" key="4">
    <source>
        <dbReference type="ARBA" id="ARBA00022980"/>
    </source>
</evidence>
<dbReference type="InterPro" id="IPR001816">
    <property type="entry name" value="Transl_elong_EFTs/EF1B"/>
</dbReference>
<dbReference type="GO" id="GO:0022627">
    <property type="term" value="C:cytosolic small ribosomal subunit"/>
    <property type="evidence" value="ECO:0007669"/>
    <property type="project" value="TreeGrafter"/>
</dbReference>
<dbReference type="PANTHER" id="PTHR12534">
    <property type="entry name" value="30S RIBOSOMAL PROTEIN S2 PROKARYOTIC AND ORGANELLAR"/>
    <property type="match status" value="1"/>
</dbReference>
<evidence type="ECO:0000313" key="10">
    <source>
        <dbReference type="Proteomes" id="UP000076420"/>
    </source>
</evidence>
<keyword evidence="3 6" id="KW-0648">Protein biosynthesis</keyword>
<dbReference type="InterPro" id="IPR023591">
    <property type="entry name" value="Ribosomal_uS2_flav_dom_sf"/>
</dbReference>
<dbReference type="SUPFAM" id="SSF54713">
    <property type="entry name" value="Elongation factor Ts (EF-Ts), dimerisation domain"/>
    <property type="match status" value="1"/>
</dbReference>
<dbReference type="PROSITE" id="PS01127">
    <property type="entry name" value="EF_TS_2"/>
    <property type="match status" value="1"/>
</dbReference>
<comment type="subcellular location">
    <subcellularLocation>
        <location evidence="6">Mitochondrion</location>
    </subcellularLocation>
</comment>
<comment type="similarity">
    <text evidence="1 7">Belongs to the universal ribosomal protein uS2 family.</text>
</comment>
<dbReference type="Gene3D" id="3.30.479.20">
    <property type="entry name" value="Elongation factor Ts, dimerisation domain"/>
    <property type="match status" value="1"/>
</dbReference>
<gene>
    <name evidence="9" type="primary">106064517</name>
</gene>
<dbReference type="SUPFAM" id="SSF52313">
    <property type="entry name" value="Ribosomal protein S2"/>
    <property type="match status" value="1"/>
</dbReference>
<dbReference type="InterPro" id="IPR018130">
    <property type="entry name" value="Ribosomal_uS2_CS"/>
</dbReference>
<dbReference type="NCBIfam" id="TIGR01011">
    <property type="entry name" value="rpsB_bact"/>
    <property type="match status" value="1"/>
</dbReference>
<keyword evidence="4 7" id="KW-0689">Ribosomal protein</keyword>
<dbReference type="HAMAP" id="MF_00050">
    <property type="entry name" value="EF_Ts"/>
    <property type="match status" value="1"/>
</dbReference>
<organism evidence="9 10">
    <name type="scientific">Biomphalaria glabrata</name>
    <name type="common">Bloodfluke planorb</name>
    <name type="synonym">Freshwater snail</name>
    <dbReference type="NCBI Taxonomy" id="6526"/>
    <lineage>
        <taxon>Eukaryota</taxon>
        <taxon>Metazoa</taxon>
        <taxon>Spiralia</taxon>
        <taxon>Lophotrochozoa</taxon>
        <taxon>Mollusca</taxon>
        <taxon>Gastropoda</taxon>
        <taxon>Heterobranchia</taxon>
        <taxon>Euthyneura</taxon>
        <taxon>Panpulmonata</taxon>
        <taxon>Hygrophila</taxon>
        <taxon>Lymnaeoidea</taxon>
        <taxon>Planorbidae</taxon>
        <taxon>Biomphalaria</taxon>
    </lineage>
</organism>
<keyword evidence="6" id="KW-0496">Mitochondrion</keyword>
<feature type="domain" description="Translation elongation factor EFTs/EF1B dimerisation" evidence="8">
    <location>
        <begin position="151"/>
        <end position="172"/>
    </location>
</feature>
<comment type="similarity">
    <text evidence="6">Belongs to the EF-Ts family.</text>
</comment>
<evidence type="ECO:0000256" key="5">
    <source>
        <dbReference type="ARBA" id="ARBA00023274"/>
    </source>
</evidence>
<keyword evidence="2 6" id="KW-0251">Elongation factor</keyword>
<evidence type="ECO:0000259" key="8">
    <source>
        <dbReference type="Pfam" id="PF00889"/>
    </source>
</evidence>
<sequence>MLKDKEIERLTKYFRGIRTLKGLPDVIFLVDIVKEKVALAEAKQYNIPVIALVNTNVNPDNVNFPIPANDEDERSIRLITGLMADAVIEGKGQGEELKYAYKLEAMEPVKKEGETATEGLREKGISKAAKKNDRETHEGLVYSNIDGEYAGIVEIKCETDFVARNDKFQLMVLELG</sequence>
<dbReference type="InterPro" id="IPR014039">
    <property type="entry name" value="Transl_elong_EFTs/EF1B_dimer"/>
</dbReference>
<dbReference type="GO" id="GO:0003746">
    <property type="term" value="F:translation elongation factor activity"/>
    <property type="evidence" value="ECO:0007669"/>
    <property type="project" value="UniProtKB-UniRule"/>
</dbReference>